<feature type="compositionally biased region" description="Low complexity" evidence="4">
    <location>
        <begin position="390"/>
        <end position="403"/>
    </location>
</feature>
<dbReference type="SUPFAM" id="SSF50985">
    <property type="entry name" value="RCC1/BLIP-II"/>
    <property type="match status" value="1"/>
</dbReference>
<feature type="region of interest" description="Disordered" evidence="4">
    <location>
        <begin position="515"/>
        <end position="558"/>
    </location>
</feature>
<reference evidence="5" key="1">
    <citation type="submission" date="2019-06" db="EMBL/GenBank/DDBJ databases">
        <authorList>
            <person name="Zheng W."/>
        </authorList>
    </citation>
    <scope>NUCLEOTIDE SEQUENCE</scope>
    <source>
        <strain evidence="5">QDHG01</strain>
    </source>
</reference>
<dbReference type="PROSITE" id="PS50012">
    <property type="entry name" value="RCC1_3"/>
    <property type="match status" value="1"/>
</dbReference>
<protein>
    <submittedName>
        <fullName evidence="5">Uncharacterized protein</fullName>
    </submittedName>
</protein>
<evidence type="ECO:0000256" key="1">
    <source>
        <dbReference type="ARBA" id="ARBA00022737"/>
    </source>
</evidence>
<evidence type="ECO:0000256" key="2">
    <source>
        <dbReference type="PROSITE-ProRule" id="PRU00235"/>
    </source>
</evidence>
<evidence type="ECO:0000256" key="3">
    <source>
        <dbReference type="SAM" id="Coils"/>
    </source>
</evidence>
<dbReference type="InterPro" id="IPR009091">
    <property type="entry name" value="RCC1/BLIP-II"/>
</dbReference>
<feature type="compositionally biased region" description="Polar residues" evidence="4">
    <location>
        <begin position="473"/>
        <end position="495"/>
    </location>
</feature>
<dbReference type="EMBL" id="RRYP01001627">
    <property type="protein sequence ID" value="TNV85686.1"/>
    <property type="molecule type" value="Genomic_DNA"/>
</dbReference>
<feature type="repeat" description="RCC1" evidence="2">
    <location>
        <begin position="52"/>
        <end position="112"/>
    </location>
</feature>
<feature type="compositionally biased region" description="Basic and acidic residues" evidence="4">
    <location>
        <begin position="310"/>
        <end position="320"/>
    </location>
</feature>
<feature type="compositionally biased region" description="Polar residues" evidence="4">
    <location>
        <begin position="536"/>
        <end position="558"/>
    </location>
</feature>
<evidence type="ECO:0000256" key="4">
    <source>
        <dbReference type="SAM" id="MobiDB-lite"/>
    </source>
</evidence>
<feature type="compositionally biased region" description="Polar residues" evidence="4">
    <location>
        <begin position="875"/>
        <end position="888"/>
    </location>
</feature>
<feature type="compositionally biased region" description="Polar residues" evidence="4">
    <location>
        <begin position="1000"/>
        <end position="1031"/>
    </location>
</feature>
<keyword evidence="1" id="KW-0677">Repeat</keyword>
<dbReference type="PANTHER" id="PTHR45622:SF48">
    <property type="entry name" value="CHROMOSOME UNDETERMINED SCAFFOLD_18, WHOLE GENOME SHOTGUN SEQUENCE"/>
    <property type="match status" value="1"/>
</dbReference>
<feature type="compositionally biased region" description="Basic residues" evidence="4">
    <location>
        <begin position="462"/>
        <end position="471"/>
    </location>
</feature>
<dbReference type="Proteomes" id="UP000785679">
    <property type="component" value="Unassembled WGS sequence"/>
</dbReference>
<feature type="compositionally biased region" description="Polar residues" evidence="4">
    <location>
        <begin position="1059"/>
        <end position="1080"/>
    </location>
</feature>
<feature type="coiled-coil region" evidence="3">
    <location>
        <begin position="673"/>
        <end position="790"/>
    </location>
</feature>
<dbReference type="PANTHER" id="PTHR45622">
    <property type="entry name" value="UBIQUITIN-PROTEIN LIGASE E3A-RELATED"/>
    <property type="match status" value="1"/>
</dbReference>
<accession>A0A8J8T8T0</accession>
<feature type="coiled-coil region" evidence="3">
    <location>
        <begin position="598"/>
        <end position="644"/>
    </location>
</feature>
<sequence length="1080" mass="123390">MRLSNAKVPNEIKVYPDTQSKVKFAADQKEVQIQIKEISCGAQHSAFLTFDGDIYVCGNGERGQLGIGIATIKEYKPLKVKLTDENGKPHLLTPKFKQVTCGQWHTGMLTESGVIYVTGDNQQFQLGMELEPSKSETLSNDKDMAIAPLALDIQSDKPLQIRKLHFGVFSSALTFSGEIFVWGIPPYKFPTFLKAQQQHSSLDQNSINKVTIPITLFRDIKLSNDLLVSADVDNNLWRWSADDIELLPCGHQGLLTSFSGRMKDYFVDYSSKELILLTAEERKSELQTTSNGQSLDQMSGQQLRSILKQQTREKSNENRDSTVSPTPQRKRTGRFQDASTIKEESVFGDKPPLNSKKPRVVKSLPQIRKQLKNKKASGDHPRAIRKALNSCSSSSPSRSKSSSPEILSKMHPLRRKNRQTSGSKSIHSQLDDLSAYKRVAYLQRETTNESPTPCKREESHQRRSGGKKRMRSQGYNYNAETKTSIGAHHASQNSYTRSNIRVAARDYYKSHLAHIESNDISPRQEQSPPEIRASSLPDQYSSSRATVHQRKSSQTMHPLDSQVRSLNRDLNSQHQTSCLASQRQSYVPPGLSTTAEYLNRLTQENQQLKLQIAEKRLIQSEELNAKLLEENEVLREKLDQCGQLEEAKKQNHVRENSWANTVAPPSLRRCERCTHVEAQLKETQQTLERSQQNSDRKKENVLNKMGDLAEKYHLEKEKNRTLVLELQRMNETLARFEQRINALLKEKKSLASDLEQIKEKYDLSKKLRGSTEERRDLSNIREQLNQQQQSYVNPNVMSEPDCRSQYSNFVKDMLSNTKQIDFKGTGAFQEVQEAETTKRVEKQLNKVLDDSPAKLREHSKSLERQNYGKAKSRSETQNLPSHVVQSREQPIDQSRDYYNSHILRSLERYAQKTVEEKKKLSDEGGDHQSSKISSHHQSQKAKIKDMRRQSENLMREDIENQLSAMGKSDSEKTLQNPPSYHHAQSRQIRQPFQEILNSKSANTGSNVSRHHNLGSQGSNNQHVKTHSSYMSQAKDERESIGSIQDAQKSRREELKRQMSEFQNRLRGNSQDGRSQISQHE</sequence>
<keyword evidence="3" id="KW-0175">Coiled coil</keyword>
<evidence type="ECO:0000313" key="5">
    <source>
        <dbReference type="EMBL" id="TNV85686.1"/>
    </source>
</evidence>
<feature type="region of interest" description="Disordered" evidence="4">
    <location>
        <begin position="914"/>
        <end position="947"/>
    </location>
</feature>
<organism evidence="5 6">
    <name type="scientific">Halteria grandinella</name>
    <dbReference type="NCBI Taxonomy" id="5974"/>
    <lineage>
        <taxon>Eukaryota</taxon>
        <taxon>Sar</taxon>
        <taxon>Alveolata</taxon>
        <taxon>Ciliophora</taxon>
        <taxon>Intramacronucleata</taxon>
        <taxon>Spirotrichea</taxon>
        <taxon>Stichotrichia</taxon>
        <taxon>Sporadotrichida</taxon>
        <taxon>Halteriidae</taxon>
        <taxon>Halteria</taxon>
    </lineage>
</organism>
<evidence type="ECO:0000313" key="6">
    <source>
        <dbReference type="Proteomes" id="UP000785679"/>
    </source>
</evidence>
<keyword evidence="6" id="KW-1185">Reference proteome</keyword>
<feature type="region of interest" description="Disordered" evidence="4">
    <location>
        <begin position="1000"/>
        <end position="1080"/>
    </location>
</feature>
<feature type="region of interest" description="Disordered" evidence="4">
    <location>
        <begin position="964"/>
        <end position="986"/>
    </location>
</feature>
<gene>
    <name evidence="5" type="ORF">FGO68_gene2776</name>
</gene>
<proteinExistence type="predicted"/>
<dbReference type="GO" id="GO:0005737">
    <property type="term" value="C:cytoplasm"/>
    <property type="evidence" value="ECO:0007669"/>
    <property type="project" value="TreeGrafter"/>
</dbReference>
<feature type="region of interest" description="Disordered" evidence="4">
    <location>
        <begin position="844"/>
        <end position="895"/>
    </location>
</feature>
<feature type="region of interest" description="Disordered" evidence="4">
    <location>
        <begin position="308"/>
        <end position="431"/>
    </location>
</feature>
<dbReference type="Pfam" id="PF13540">
    <property type="entry name" value="RCC1_2"/>
    <property type="match status" value="1"/>
</dbReference>
<dbReference type="OrthoDB" id="10256179at2759"/>
<dbReference type="InterPro" id="IPR000408">
    <property type="entry name" value="Reg_chr_condens"/>
</dbReference>
<dbReference type="PROSITE" id="PS00626">
    <property type="entry name" value="RCC1_2"/>
    <property type="match status" value="1"/>
</dbReference>
<feature type="compositionally biased region" description="Polar residues" evidence="4">
    <location>
        <begin position="419"/>
        <end position="428"/>
    </location>
</feature>
<feature type="compositionally biased region" description="Polar residues" evidence="4">
    <location>
        <begin position="518"/>
        <end position="527"/>
    </location>
</feature>
<feature type="region of interest" description="Disordered" evidence="4">
    <location>
        <begin position="444"/>
        <end position="495"/>
    </location>
</feature>
<dbReference type="InterPro" id="IPR051709">
    <property type="entry name" value="Ub-ligase/GTPase-reg"/>
</dbReference>
<dbReference type="AlphaFoldDB" id="A0A8J8T8T0"/>
<feature type="compositionally biased region" description="Basic and acidic residues" evidence="4">
    <location>
        <begin position="914"/>
        <end position="929"/>
    </location>
</feature>
<name>A0A8J8T8T0_HALGN</name>
<comment type="caution">
    <text evidence="5">The sequence shown here is derived from an EMBL/GenBank/DDBJ whole genome shotgun (WGS) entry which is preliminary data.</text>
</comment>
<dbReference type="Gene3D" id="2.130.10.30">
    <property type="entry name" value="Regulator of chromosome condensation 1/beta-lactamase-inhibitor protein II"/>
    <property type="match status" value="1"/>
</dbReference>
<feature type="compositionally biased region" description="Basic and acidic residues" evidence="4">
    <location>
        <begin position="1047"/>
        <end position="1058"/>
    </location>
</feature>
<feature type="compositionally biased region" description="Basic and acidic residues" evidence="4">
    <location>
        <begin position="844"/>
        <end position="863"/>
    </location>
</feature>